<evidence type="ECO:0000256" key="1">
    <source>
        <dbReference type="SAM" id="MobiDB-lite"/>
    </source>
</evidence>
<dbReference type="Pfam" id="PF00307">
    <property type="entry name" value="CH"/>
    <property type="match status" value="1"/>
</dbReference>
<feature type="compositionally biased region" description="Acidic residues" evidence="1">
    <location>
        <begin position="271"/>
        <end position="280"/>
    </location>
</feature>
<organism evidence="3 4">
    <name type="scientific">Phytophthora nicotianae</name>
    <name type="common">Potato buckeye rot agent</name>
    <name type="synonym">Phytophthora parasitica</name>
    <dbReference type="NCBI Taxonomy" id="4792"/>
    <lineage>
        <taxon>Eukaryota</taxon>
        <taxon>Sar</taxon>
        <taxon>Stramenopiles</taxon>
        <taxon>Oomycota</taxon>
        <taxon>Peronosporomycetes</taxon>
        <taxon>Peronosporales</taxon>
        <taxon>Peronosporaceae</taxon>
        <taxon>Phytophthora</taxon>
    </lineage>
</organism>
<dbReference type="InterPro" id="IPR036872">
    <property type="entry name" value="CH_dom_sf"/>
</dbReference>
<feature type="domain" description="Calponin-homology (CH)" evidence="2">
    <location>
        <begin position="50"/>
        <end position="161"/>
    </location>
</feature>
<dbReference type="GO" id="GO:0007015">
    <property type="term" value="P:actin filament organization"/>
    <property type="evidence" value="ECO:0007669"/>
    <property type="project" value="TreeGrafter"/>
</dbReference>
<sequence>MDVNILVPHHDEGSEMRQSPMGGKHQRNLSLSAKWASDKAMAIEYLRRQRVRVAEVMAWIENVLQRELPTTDLFEALKSGVVLREMMETLFPAASSCMSPISRQYSMRMAPWKERENISIFLRQCKSIGMNDLSLFCTDDLYEGTNMVQVLFCLQHFMMFSEERAGHLFKPVSRNENATFSNQEVEMAMSKIEQAGMDAKALMSSRSSSETDAVQDKETTLRASEPASAASKEAKLEEEPAEADEYTEGKARVQAPFEVCNQDSEHKEDIDNPADDDDVNQETGSDASNEEEETESEDSPAIEQELTTAEILPVHHPWTQEINTLAAVKTVAIIQTMAIIYQVLSDLAATIEKTEAETHSTAMQNQDTPPVEAEPEISNVEITSIPEEKAEEKEKEEDEEVIPEPTEVLAQEAKGETVDQANIEIQVNEQTETPAVDSTDAPVESSPAEEVASTQPAAETTENVTEHKEDAVSLCCFLHSISRNTLYLTLFQLLCRTCNRQWTRSLKRRQCQSAYVADALSCRLIGVVEVLGASEICILLMSSSLSFASSWLQDIYFRRSILNT</sequence>
<evidence type="ECO:0000313" key="3">
    <source>
        <dbReference type="EMBL" id="KUF80941.1"/>
    </source>
</evidence>
<dbReference type="GO" id="GO:0051015">
    <property type="term" value="F:actin filament binding"/>
    <property type="evidence" value="ECO:0007669"/>
    <property type="project" value="TreeGrafter"/>
</dbReference>
<dbReference type="AlphaFoldDB" id="A0A0W8CA26"/>
<feature type="region of interest" description="Disordered" evidence="1">
    <location>
        <begin position="431"/>
        <end position="464"/>
    </location>
</feature>
<accession>A0A0W8CA26</accession>
<dbReference type="InterPro" id="IPR050606">
    <property type="entry name" value="Calponin-like"/>
</dbReference>
<dbReference type="CDD" id="cd00014">
    <property type="entry name" value="CH_SF"/>
    <property type="match status" value="1"/>
</dbReference>
<evidence type="ECO:0000313" key="4">
    <source>
        <dbReference type="Proteomes" id="UP000052943"/>
    </source>
</evidence>
<dbReference type="InterPro" id="IPR001715">
    <property type="entry name" value="CH_dom"/>
</dbReference>
<feature type="compositionally biased region" description="Acidic residues" evidence="1">
    <location>
        <begin position="288"/>
        <end position="300"/>
    </location>
</feature>
<dbReference type="SMART" id="SM00033">
    <property type="entry name" value="CH"/>
    <property type="match status" value="1"/>
</dbReference>
<dbReference type="PANTHER" id="PTHR47385">
    <property type="entry name" value="CALPONIN"/>
    <property type="match status" value="1"/>
</dbReference>
<feature type="region of interest" description="Disordered" evidence="1">
    <location>
        <begin position="198"/>
        <end position="302"/>
    </location>
</feature>
<evidence type="ECO:0000259" key="2">
    <source>
        <dbReference type="PROSITE" id="PS50021"/>
    </source>
</evidence>
<dbReference type="GO" id="GO:0015629">
    <property type="term" value="C:actin cytoskeleton"/>
    <property type="evidence" value="ECO:0007669"/>
    <property type="project" value="TreeGrafter"/>
</dbReference>
<dbReference type="EMBL" id="LNFO01004495">
    <property type="protein sequence ID" value="KUF80941.1"/>
    <property type="molecule type" value="Genomic_DNA"/>
</dbReference>
<name>A0A0W8CA26_PHYNI</name>
<dbReference type="PROSITE" id="PS50021">
    <property type="entry name" value="CH"/>
    <property type="match status" value="1"/>
</dbReference>
<proteinExistence type="predicted"/>
<feature type="region of interest" description="Disordered" evidence="1">
    <location>
        <begin position="1"/>
        <end position="28"/>
    </location>
</feature>
<reference evidence="3 4" key="1">
    <citation type="submission" date="2015-11" db="EMBL/GenBank/DDBJ databases">
        <title>Genomes and virulence difference between two physiological races of Phytophthora nicotianae.</title>
        <authorList>
            <person name="Liu H."/>
            <person name="Ma X."/>
            <person name="Yu H."/>
            <person name="Fang D."/>
            <person name="Li Y."/>
            <person name="Wang X."/>
            <person name="Wang W."/>
            <person name="Dong Y."/>
            <person name="Xiao B."/>
        </authorList>
    </citation>
    <scope>NUCLEOTIDE SEQUENCE [LARGE SCALE GENOMIC DNA]</scope>
    <source>
        <strain evidence="4">race 0</strain>
    </source>
</reference>
<dbReference type="STRING" id="4790.A0A0W8CA26"/>
<dbReference type="Proteomes" id="UP000052943">
    <property type="component" value="Unassembled WGS sequence"/>
</dbReference>
<dbReference type="PANTHER" id="PTHR47385:SF14">
    <property type="entry name" value="TRANSGELIN"/>
    <property type="match status" value="1"/>
</dbReference>
<dbReference type="OrthoDB" id="21595at2759"/>
<comment type="caution">
    <text evidence="3">The sequence shown here is derived from an EMBL/GenBank/DDBJ whole genome shotgun (WGS) entry which is preliminary data.</text>
</comment>
<gene>
    <name evidence="3" type="ORF">AM587_10015355</name>
</gene>
<feature type="compositionally biased region" description="Polar residues" evidence="1">
    <location>
        <begin position="452"/>
        <end position="463"/>
    </location>
</feature>
<feature type="region of interest" description="Disordered" evidence="1">
    <location>
        <begin position="381"/>
        <end position="403"/>
    </location>
</feature>
<protein>
    <submittedName>
        <fullName evidence="3">Ras GTPase-activating protein rng2</fullName>
    </submittedName>
</protein>
<dbReference type="Gene3D" id="1.10.418.10">
    <property type="entry name" value="Calponin-like domain"/>
    <property type="match status" value="1"/>
</dbReference>
<dbReference type="SUPFAM" id="SSF47576">
    <property type="entry name" value="Calponin-homology domain, CH-domain"/>
    <property type="match status" value="1"/>
</dbReference>